<dbReference type="InterPro" id="IPR036907">
    <property type="entry name" value="5'-Nucleotdase_C_sf"/>
</dbReference>
<dbReference type="Gene3D" id="3.90.780.10">
    <property type="entry name" value="5'-Nucleotidase, C-terminal domain"/>
    <property type="match status" value="1"/>
</dbReference>
<keyword evidence="10" id="KW-0511">Multifunctional enzyme</keyword>
<dbReference type="Proteomes" id="UP000664122">
    <property type="component" value="Unassembled WGS sequence"/>
</dbReference>
<dbReference type="InterPro" id="IPR004843">
    <property type="entry name" value="Calcineurin-like_PHP"/>
</dbReference>
<comment type="similarity">
    <text evidence="5 11">Belongs to the 5'-nucleotidase family.</text>
</comment>
<evidence type="ECO:0000313" key="14">
    <source>
        <dbReference type="EMBL" id="MBO0661404.1"/>
    </source>
</evidence>
<comment type="catalytic activity">
    <reaction evidence="1">
        <text>a ribonucleoside 3'-phosphate + H2O = a ribonucleoside + phosphate</text>
        <dbReference type="Rhea" id="RHEA:10144"/>
        <dbReference type="ChEBI" id="CHEBI:13197"/>
        <dbReference type="ChEBI" id="CHEBI:15377"/>
        <dbReference type="ChEBI" id="CHEBI:18254"/>
        <dbReference type="ChEBI" id="CHEBI:43474"/>
        <dbReference type="EC" id="3.1.3.6"/>
    </reaction>
</comment>
<dbReference type="InterPro" id="IPR008334">
    <property type="entry name" value="5'-Nucleotdase_C"/>
</dbReference>
<gene>
    <name evidence="14" type="ORF">J1C48_02340</name>
</gene>
<name>A0A939FV37_9HYPH</name>
<keyword evidence="8 11" id="KW-0547">Nucleotide-binding</keyword>
<evidence type="ECO:0000256" key="10">
    <source>
        <dbReference type="ARBA" id="ARBA00023268"/>
    </source>
</evidence>
<organism evidence="14 15">
    <name type="scientific">Jiella flava</name>
    <dbReference type="NCBI Taxonomy" id="2816857"/>
    <lineage>
        <taxon>Bacteria</taxon>
        <taxon>Pseudomonadati</taxon>
        <taxon>Pseudomonadota</taxon>
        <taxon>Alphaproteobacteria</taxon>
        <taxon>Hyphomicrobiales</taxon>
        <taxon>Aurantimonadaceae</taxon>
        <taxon>Jiella</taxon>
    </lineage>
</organism>
<evidence type="ECO:0000256" key="11">
    <source>
        <dbReference type="RuleBase" id="RU362119"/>
    </source>
</evidence>
<feature type="domain" description="Calcineurin-like phosphoesterase" evidence="12">
    <location>
        <begin position="42"/>
        <end position="284"/>
    </location>
</feature>
<accession>A0A939FV37</accession>
<dbReference type="GO" id="GO:0008663">
    <property type="term" value="F:2',3'-cyclic-nucleotide 2'-phosphodiesterase activity"/>
    <property type="evidence" value="ECO:0007669"/>
    <property type="project" value="UniProtKB-EC"/>
</dbReference>
<evidence type="ECO:0000256" key="5">
    <source>
        <dbReference type="ARBA" id="ARBA00006654"/>
    </source>
</evidence>
<dbReference type="Pfam" id="PF00149">
    <property type="entry name" value="Metallophos"/>
    <property type="match status" value="1"/>
</dbReference>
<keyword evidence="6" id="KW-0479">Metal-binding</keyword>
<protein>
    <submittedName>
        <fullName evidence="14">Bifunctional 2',3'-cyclic-nucleotide 2'-phosphodiesterase/3'-nucleotidase</fullName>
    </submittedName>
</protein>
<reference evidence="14" key="1">
    <citation type="submission" date="2021-03" db="EMBL/GenBank/DDBJ databases">
        <title>Whole genome sequence of Jiella sp. CQZ9-1.</title>
        <authorList>
            <person name="Tuo L."/>
        </authorList>
    </citation>
    <scope>NUCLEOTIDE SEQUENCE</scope>
    <source>
        <strain evidence="14">CQZ9-1</strain>
    </source>
</reference>
<dbReference type="InterPro" id="IPR006146">
    <property type="entry name" value="5'-Nucleotdase_CS"/>
</dbReference>
<dbReference type="GO" id="GO:0046872">
    <property type="term" value="F:metal ion binding"/>
    <property type="evidence" value="ECO:0007669"/>
    <property type="project" value="UniProtKB-KW"/>
</dbReference>
<dbReference type="SUPFAM" id="SSF55816">
    <property type="entry name" value="5'-nucleotidase (syn. UDP-sugar hydrolase), C-terminal domain"/>
    <property type="match status" value="1"/>
</dbReference>
<dbReference type="Pfam" id="PF10518">
    <property type="entry name" value="TAT_signal"/>
    <property type="match status" value="1"/>
</dbReference>
<evidence type="ECO:0000259" key="12">
    <source>
        <dbReference type="Pfam" id="PF00149"/>
    </source>
</evidence>
<dbReference type="PANTHER" id="PTHR11575">
    <property type="entry name" value="5'-NUCLEOTIDASE-RELATED"/>
    <property type="match status" value="1"/>
</dbReference>
<dbReference type="InterPro" id="IPR041827">
    <property type="entry name" value="CpdB_N"/>
</dbReference>
<evidence type="ECO:0000259" key="13">
    <source>
        <dbReference type="Pfam" id="PF02872"/>
    </source>
</evidence>
<dbReference type="PANTHER" id="PTHR11575:SF6">
    <property type="entry name" value="2',3'-CYCLIC-NUCLEOTIDE 2'-PHOSPHODIESTERASE_3'-NUCLEOTIDASE"/>
    <property type="match status" value="1"/>
</dbReference>
<dbReference type="PRINTS" id="PR01607">
    <property type="entry name" value="APYRASEFAMLY"/>
</dbReference>
<dbReference type="GO" id="GO:0030288">
    <property type="term" value="C:outer membrane-bounded periplasmic space"/>
    <property type="evidence" value="ECO:0007669"/>
    <property type="project" value="TreeGrafter"/>
</dbReference>
<dbReference type="GO" id="GO:0009166">
    <property type="term" value="P:nucleotide catabolic process"/>
    <property type="evidence" value="ECO:0007669"/>
    <property type="project" value="InterPro"/>
</dbReference>
<evidence type="ECO:0000256" key="6">
    <source>
        <dbReference type="ARBA" id="ARBA00022723"/>
    </source>
</evidence>
<keyword evidence="9 11" id="KW-0378">Hydrolase</keyword>
<dbReference type="InterPro" id="IPR019546">
    <property type="entry name" value="TAT_signal_bac_arc"/>
</dbReference>
<evidence type="ECO:0000256" key="9">
    <source>
        <dbReference type="ARBA" id="ARBA00022801"/>
    </source>
</evidence>
<dbReference type="NCBIfam" id="TIGR01409">
    <property type="entry name" value="TAT_signal_seq"/>
    <property type="match status" value="1"/>
</dbReference>
<keyword evidence="15" id="KW-1185">Reference proteome</keyword>
<dbReference type="InterPro" id="IPR006179">
    <property type="entry name" value="5_nucleotidase/apyrase"/>
</dbReference>
<evidence type="ECO:0000313" key="15">
    <source>
        <dbReference type="Proteomes" id="UP000664122"/>
    </source>
</evidence>
<comment type="catalytic activity">
    <reaction evidence="2">
        <text>a nucleoside 2',3'-cyclic phosphate + H2O = a nucleoside 3'-phosphate + H(+)</text>
        <dbReference type="Rhea" id="RHEA:19621"/>
        <dbReference type="ChEBI" id="CHEBI:15377"/>
        <dbReference type="ChEBI" id="CHEBI:15378"/>
        <dbReference type="ChEBI" id="CHEBI:66949"/>
        <dbReference type="ChEBI" id="CHEBI:66954"/>
        <dbReference type="EC" id="3.1.4.16"/>
    </reaction>
</comment>
<feature type="domain" description="5'-Nucleotidase C-terminal" evidence="13">
    <location>
        <begin position="401"/>
        <end position="578"/>
    </location>
</feature>
<dbReference type="EMBL" id="JAFMPP010000001">
    <property type="protein sequence ID" value="MBO0661404.1"/>
    <property type="molecule type" value="Genomic_DNA"/>
</dbReference>
<evidence type="ECO:0000256" key="1">
    <source>
        <dbReference type="ARBA" id="ARBA00000527"/>
    </source>
</evidence>
<dbReference type="RefSeq" id="WP_207256027.1">
    <property type="nucleotide sequence ID" value="NZ_JAFMPP010000001.1"/>
</dbReference>
<dbReference type="CDD" id="cd07410">
    <property type="entry name" value="MPP_CpdB_N"/>
    <property type="match status" value="1"/>
</dbReference>
<keyword evidence="7" id="KW-0732">Signal</keyword>
<comment type="caution">
    <text evidence="14">The sequence shown here is derived from an EMBL/GenBank/DDBJ whole genome shotgun (WGS) entry which is preliminary data.</text>
</comment>
<dbReference type="GO" id="GO:0000166">
    <property type="term" value="F:nucleotide binding"/>
    <property type="evidence" value="ECO:0007669"/>
    <property type="project" value="UniProtKB-KW"/>
</dbReference>
<dbReference type="PROSITE" id="PS00786">
    <property type="entry name" value="5_NUCLEOTIDASE_2"/>
    <property type="match status" value="1"/>
</dbReference>
<evidence type="ECO:0000256" key="2">
    <source>
        <dbReference type="ARBA" id="ARBA00001730"/>
    </source>
</evidence>
<evidence type="ECO:0000256" key="7">
    <source>
        <dbReference type="ARBA" id="ARBA00022729"/>
    </source>
</evidence>
<sequence length="661" mass="72198">MSDPQRHALSRRHFLAGSAALGAAVVLHPYSVRAAANQAHLRLMETTDIHVNVYPYDYYADKPSDTVGLARTAAIIKEIRAEAKNAMLFDNGDFLQGNPMGDYVAYQRGMKDGDIHPVIAAMNVLKYEAGTLGNHEFNYGLPFLDKVMAGANFPYCCANLVKGKLAATPLEDTLYLPPYRVLDRTIELGDGTKKKIRIGVIGFVPPQIMTWDQQNLQGKVDTRGIVEAAEAWVPKLRAEGVDLVLALSHSGIAANDPNDEKPENASLQLAKVKGIDVVFTGHQHLRFPGEKDFQDIADADPKKGTLAGKPAVMAGFWGSDLGLVDLLLEHDGTGWRIADFSTELRPIYERAEKTVTPTVASDQPVLDAARKDHEATLTYVRTPVGKTSAPLFSYFALVADDPSVQIVNQAQTWYMREILKPTEFGKLPLLSAAAPFKAGGRGGPDYYTDVPAGPIAIKNVADLYLYPNTVRAVKITGADVKEWLEMSAGMFRRIEAGRSDQPLLADDFPSYNFDVIDGVTYLIDVTKPAKYTAEGKVADAGAARIRDLKFDDQPIDPKQEFIVATNNYRASGGGHFPGISEDKIVYVAPDANRDVIVRYIHQKGTINPSADANWRFAPVAKTSAVFETGPKAKDYVGQVKGVTIKPTGKEKDGFALYQITL</sequence>
<dbReference type="GO" id="GO:0008254">
    <property type="term" value="F:3'-nucleotidase activity"/>
    <property type="evidence" value="ECO:0007669"/>
    <property type="project" value="UniProtKB-EC"/>
</dbReference>
<dbReference type="AlphaFoldDB" id="A0A939FV37"/>
<dbReference type="InterPro" id="IPR029052">
    <property type="entry name" value="Metallo-depent_PP-like"/>
</dbReference>
<dbReference type="InterPro" id="IPR006311">
    <property type="entry name" value="TAT_signal"/>
</dbReference>
<dbReference type="SUPFAM" id="SSF56300">
    <property type="entry name" value="Metallo-dependent phosphatases"/>
    <property type="match status" value="1"/>
</dbReference>
<evidence type="ECO:0000256" key="8">
    <source>
        <dbReference type="ARBA" id="ARBA00022741"/>
    </source>
</evidence>
<dbReference type="PROSITE" id="PS51318">
    <property type="entry name" value="TAT"/>
    <property type="match status" value="1"/>
</dbReference>
<comment type="subcellular location">
    <subcellularLocation>
        <location evidence="4">Cell envelope</location>
    </subcellularLocation>
</comment>
<comment type="cofactor">
    <cofactor evidence="3">
        <name>a divalent metal cation</name>
        <dbReference type="ChEBI" id="CHEBI:60240"/>
    </cofactor>
</comment>
<dbReference type="Pfam" id="PF02872">
    <property type="entry name" value="5_nucleotid_C"/>
    <property type="match status" value="1"/>
</dbReference>
<evidence type="ECO:0000256" key="3">
    <source>
        <dbReference type="ARBA" id="ARBA00001968"/>
    </source>
</evidence>
<evidence type="ECO:0000256" key="4">
    <source>
        <dbReference type="ARBA" id="ARBA00004196"/>
    </source>
</evidence>
<dbReference type="Gene3D" id="3.60.21.10">
    <property type="match status" value="1"/>
</dbReference>
<proteinExistence type="inferred from homology"/>
<dbReference type="NCBIfam" id="NF006938">
    <property type="entry name" value="PRK09420.1"/>
    <property type="match status" value="1"/>
</dbReference>